<evidence type="ECO:0000313" key="7">
    <source>
        <dbReference type="Proteomes" id="UP000238327"/>
    </source>
</evidence>
<dbReference type="InterPro" id="IPR009100">
    <property type="entry name" value="AcylCoA_DH/oxidase_NM_dom_sf"/>
</dbReference>
<dbReference type="EMBL" id="CP027657">
    <property type="protein sequence ID" value="AVO55944.1"/>
    <property type="molecule type" value="Genomic_DNA"/>
</dbReference>
<evidence type="ECO:0000313" key="6">
    <source>
        <dbReference type="EMBL" id="AVO55944.1"/>
    </source>
</evidence>
<dbReference type="PANTHER" id="PTHR43831:SF1">
    <property type="entry name" value="ISOBUTYRYL-COA DEHYDROGENASE, MITOCHONDRIAL"/>
    <property type="match status" value="1"/>
</dbReference>
<dbReference type="Gene3D" id="1.10.540.10">
    <property type="entry name" value="Acyl-CoA dehydrogenase/oxidase, N-terminal domain"/>
    <property type="match status" value="1"/>
</dbReference>
<dbReference type="AlphaFoldDB" id="A0A2R3QW19"/>
<gene>
    <name evidence="6" type="ORF">C7A17_25410</name>
</gene>
<dbReference type="PANTHER" id="PTHR43831">
    <property type="entry name" value="ISOBUTYRYL-COA DEHYDROGENASE"/>
    <property type="match status" value="1"/>
</dbReference>
<dbReference type="SUPFAM" id="SSF47203">
    <property type="entry name" value="Acyl-CoA dehydrogenase C-terminal domain-like"/>
    <property type="match status" value="1"/>
</dbReference>
<protein>
    <submittedName>
        <fullName evidence="6">Acyl-CoA dehydrogenase</fullName>
    </submittedName>
</protein>
<dbReference type="InterPro" id="IPR046373">
    <property type="entry name" value="Acyl-CoA_Oxase/DH_mid-dom_sf"/>
</dbReference>
<dbReference type="Gene3D" id="2.40.110.10">
    <property type="entry name" value="Butyryl-CoA Dehydrogenase, subunit A, domain 2"/>
    <property type="match status" value="1"/>
</dbReference>
<dbReference type="CDD" id="cd00567">
    <property type="entry name" value="ACAD"/>
    <property type="match status" value="1"/>
</dbReference>
<feature type="domain" description="Acyl-CoA dehydrogenase/oxidase N-terminal" evidence="4">
    <location>
        <begin position="23"/>
        <end position="93"/>
    </location>
</feature>
<evidence type="ECO:0000259" key="5">
    <source>
        <dbReference type="Pfam" id="PF08028"/>
    </source>
</evidence>
<evidence type="ECO:0000259" key="3">
    <source>
        <dbReference type="Pfam" id="PF02770"/>
    </source>
</evidence>
<keyword evidence="2" id="KW-0560">Oxidoreductase</keyword>
<dbReference type="InterPro" id="IPR037069">
    <property type="entry name" value="AcylCoA_DH/ox_N_sf"/>
</dbReference>
<evidence type="ECO:0000259" key="4">
    <source>
        <dbReference type="Pfam" id="PF02771"/>
    </source>
</evidence>
<dbReference type="GO" id="GO:0016627">
    <property type="term" value="F:oxidoreductase activity, acting on the CH-CH group of donors"/>
    <property type="evidence" value="ECO:0007669"/>
    <property type="project" value="InterPro"/>
</dbReference>
<keyword evidence="1" id="KW-0285">Flavoprotein</keyword>
<dbReference type="SUPFAM" id="SSF56645">
    <property type="entry name" value="Acyl-CoA dehydrogenase NM domain-like"/>
    <property type="match status" value="1"/>
</dbReference>
<feature type="domain" description="Acyl-CoA dehydrogenase C-terminal" evidence="5">
    <location>
        <begin position="257"/>
        <end position="371"/>
    </location>
</feature>
<dbReference type="PIRSF" id="PIRSF016578">
    <property type="entry name" value="HsaA"/>
    <property type="match status" value="1"/>
</dbReference>
<dbReference type="Gene3D" id="1.20.140.10">
    <property type="entry name" value="Butyryl-CoA Dehydrogenase, subunit A, domain 3"/>
    <property type="match status" value="1"/>
</dbReference>
<dbReference type="InterPro" id="IPR006091">
    <property type="entry name" value="Acyl-CoA_Oxase/DH_mid-dom"/>
</dbReference>
<dbReference type="Pfam" id="PF02771">
    <property type="entry name" value="Acyl-CoA_dh_N"/>
    <property type="match status" value="1"/>
</dbReference>
<accession>A0A2R3QW19</accession>
<dbReference type="InterPro" id="IPR052547">
    <property type="entry name" value="Mito_Isobutyryl-CoADH"/>
</dbReference>
<proteinExistence type="predicted"/>
<dbReference type="Pfam" id="PF08028">
    <property type="entry name" value="Acyl-CoA_dh_2"/>
    <property type="match status" value="1"/>
</dbReference>
<feature type="domain" description="Acyl-CoA oxidase/dehydrogenase middle" evidence="3">
    <location>
        <begin position="131"/>
        <end position="221"/>
    </location>
</feature>
<dbReference type="OrthoDB" id="7316074at2"/>
<sequence>MSLHHLAEHSRQPLLDDVFLQRLSREMGEGAEQLDRDSAFPHGNLARLRQYGLLGLACDVRAGGGGADLAQLRRVVGAVAKGEPSTALVLCMQYLYHRRLADNPNWHEALKRRVIREAVEEGALINSLRVEPELGSPARGGLPQTVARRQADGWILDGHKLYTTGIPGLTWLAVWARSDNPVPLIGTWLVHRDTPGIRIVESWDHLGMRATGSHEVIFEGVRLPLEHAVDVYPADQPPALNAPALADFNRGMATLLGAIYDGAARAARDWLLQWLAERTPASLGAPLSSLPRVQEVVGQIEGLLLANRLQLDALSNQPLTSQEAGLIKVAVTENAVAVVEKALELTGNHGLSLHHPLQRHYRNVLCGRVHTPQRDSALVLAGKTAFGLVKG</sequence>
<organism evidence="6 7">
    <name type="scientific">Ectopseudomonas mendocina</name>
    <name type="common">Pseudomonas mendocina</name>
    <dbReference type="NCBI Taxonomy" id="300"/>
    <lineage>
        <taxon>Bacteria</taxon>
        <taxon>Pseudomonadati</taxon>
        <taxon>Pseudomonadota</taxon>
        <taxon>Gammaproteobacteria</taxon>
        <taxon>Pseudomonadales</taxon>
        <taxon>Pseudomonadaceae</taxon>
        <taxon>Ectopseudomonas</taxon>
    </lineage>
</organism>
<dbReference type="InterPro" id="IPR036250">
    <property type="entry name" value="AcylCo_DH-like_C"/>
</dbReference>
<dbReference type="InterPro" id="IPR013107">
    <property type="entry name" value="Acyl-CoA_DH_C"/>
</dbReference>
<evidence type="ECO:0000256" key="2">
    <source>
        <dbReference type="ARBA" id="ARBA00023002"/>
    </source>
</evidence>
<reference evidence="6 7" key="1">
    <citation type="submission" date="2018-03" db="EMBL/GenBank/DDBJ databases">
        <title>Complete genome sequence and methylome analysis of Pseudomonas mendocina NEB 698.</title>
        <authorList>
            <person name="Morgan R.D."/>
        </authorList>
    </citation>
    <scope>NUCLEOTIDE SEQUENCE [LARGE SCALE GENOMIC DNA]</scope>
    <source>
        <strain evidence="6 7">NEB698</strain>
    </source>
</reference>
<evidence type="ECO:0000256" key="1">
    <source>
        <dbReference type="ARBA" id="ARBA00022630"/>
    </source>
</evidence>
<dbReference type="Proteomes" id="UP000238327">
    <property type="component" value="Chromosome"/>
</dbReference>
<dbReference type="RefSeq" id="WP_106742066.1">
    <property type="nucleotide sequence ID" value="NZ_CP027657.1"/>
</dbReference>
<dbReference type="Pfam" id="PF02770">
    <property type="entry name" value="Acyl-CoA_dh_M"/>
    <property type="match status" value="1"/>
</dbReference>
<name>A0A2R3QW19_ECTME</name>
<dbReference type="GO" id="GO:0050660">
    <property type="term" value="F:flavin adenine dinucleotide binding"/>
    <property type="evidence" value="ECO:0007669"/>
    <property type="project" value="InterPro"/>
</dbReference>
<dbReference type="InterPro" id="IPR013786">
    <property type="entry name" value="AcylCoA_DH/ox_N"/>
</dbReference>